<keyword evidence="2" id="KW-1185">Reference proteome</keyword>
<dbReference type="Proteomes" id="UP000265520">
    <property type="component" value="Unassembled WGS sequence"/>
</dbReference>
<evidence type="ECO:0000313" key="2">
    <source>
        <dbReference type="Proteomes" id="UP000265520"/>
    </source>
</evidence>
<evidence type="ECO:0000313" key="1">
    <source>
        <dbReference type="EMBL" id="MCI46977.1"/>
    </source>
</evidence>
<proteinExistence type="predicted"/>
<accession>A0A392SEY7</accession>
<feature type="non-terminal residue" evidence="1">
    <location>
        <position position="45"/>
    </location>
</feature>
<sequence>MARCAGLGTIAGFTSGCCASRSLGWRVAPLKQEVGRVHLEVARRA</sequence>
<name>A0A392SEY7_9FABA</name>
<protein>
    <submittedName>
        <fullName evidence="1">Uncharacterized protein</fullName>
    </submittedName>
</protein>
<dbReference type="EMBL" id="LXQA010365501">
    <property type="protein sequence ID" value="MCI46977.1"/>
    <property type="molecule type" value="Genomic_DNA"/>
</dbReference>
<dbReference type="PROSITE" id="PS51257">
    <property type="entry name" value="PROKAR_LIPOPROTEIN"/>
    <property type="match status" value="1"/>
</dbReference>
<dbReference type="AlphaFoldDB" id="A0A392SEY7"/>
<reference evidence="1 2" key="1">
    <citation type="journal article" date="2018" name="Front. Plant Sci.">
        <title>Red Clover (Trifolium pratense) and Zigzag Clover (T. medium) - A Picture of Genomic Similarities and Differences.</title>
        <authorList>
            <person name="Dluhosova J."/>
            <person name="Istvanek J."/>
            <person name="Nedelnik J."/>
            <person name="Repkova J."/>
        </authorList>
    </citation>
    <scope>NUCLEOTIDE SEQUENCE [LARGE SCALE GENOMIC DNA]</scope>
    <source>
        <strain evidence="2">cv. 10/8</strain>
        <tissue evidence="1">Leaf</tissue>
    </source>
</reference>
<organism evidence="1 2">
    <name type="scientific">Trifolium medium</name>
    <dbReference type="NCBI Taxonomy" id="97028"/>
    <lineage>
        <taxon>Eukaryota</taxon>
        <taxon>Viridiplantae</taxon>
        <taxon>Streptophyta</taxon>
        <taxon>Embryophyta</taxon>
        <taxon>Tracheophyta</taxon>
        <taxon>Spermatophyta</taxon>
        <taxon>Magnoliopsida</taxon>
        <taxon>eudicotyledons</taxon>
        <taxon>Gunneridae</taxon>
        <taxon>Pentapetalae</taxon>
        <taxon>rosids</taxon>
        <taxon>fabids</taxon>
        <taxon>Fabales</taxon>
        <taxon>Fabaceae</taxon>
        <taxon>Papilionoideae</taxon>
        <taxon>50 kb inversion clade</taxon>
        <taxon>NPAAA clade</taxon>
        <taxon>Hologalegina</taxon>
        <taxon>IRL clade</taxon>
        <taxon>Trifolieae</taxon>
        <taxon>Trifolium</taxon>
    </lineage>
</organism>
<comment type="caution">
    <text evidence="1">The sequence shown here is derived from an EMBL/GenBank/DDBJ whole genome shotgun (WGS) entry which is preliminary data.</text>
</comment>